<dbReference type="Proteomes" id="UP000055024">
    <property type="component" value="Unassembled WGS sequence"/>
</dbReference>
<keyword evidence="5" id="KW-0862">Zinc</keyword>
<dbReference type="Pfam" id="PF00096">
    <property type="entry name" value="zf-C2H2"/>
    <property type="match status" value="3"/>
</dbReference>
<keyword evidence="8" id="KW-0804">Transcription</keyword>
<evidence type="ECO:0000256" key="9">
    <source>
        <dbReference type="ARBA" id="ARBA00023242"/>
    </source>
</evidence>
<keyword evidence="4 10" id="KW-0863">Zinc-finger</keyword>
<evidence type="ECO:0000256" key="5">
    <source>
        <dbReference type="ARBA" id="ARBA00022833"/>
    </source>
</evidence>
<dbReference type="GO" id="GO:0000981">
    <property type="term" value="F:DNA-binding transcription factor activity, RNA polymerase II-specific"/>
    <property type="evidence" value="ECO:0007669"/>
    <property type="project" value="TreeGrafter"/>
</dbReference>
<dbReference type="InterPro" id="IPR036236">
    <property type="entry name" value="Znf_C2H2_sf"/>
</dbReference>
<feature type="region of interest" description="Disordered" evidence="11">
    <location>
        <begin position="570"/>
        <end position="598"/>
    </location>
</feature>
<dbReference type="InterPro" id="IPR013087">
    <property type="entry name" value="Znf_C2H2_type"/>
</dbReference>
<feature type="compositionally biased region" description="Polar residues" evidence="11">
    <location>
        <begin position="572"/>
        <end position="582"/>
    </location>
</feature>
<dbReference type="GO" id="GO:0008270">
    <property type="term" value="F:zinc ion binding"/>
    <property type="evidence" value="ECO:0007669"/>
    <property type="project" value="UniProtKB-KW"/>
</dbReference>
<feature type="region of interest" description="Disordered" evidence="11">
    <location>
        <begin position="124"/>
        <end position="145"/>
    </location>
</feature>
<evidence type="ECO:0000256" key="4">
    <source>
        <dbReference type="ARBA" id="ARBA00022771"/>
    </source>
</evidence>
<keyword evidence="14" id="KW-1185">Reference proteome</keyword>
<feature type="region of interest" description="Disordered" evidence="11">
    <location>
        <begin position="174"/>
        <end position="196"/>
    </location>
</feature>
<feature type="compositionally biased region" description="Low complexity" evidence="11">
    <location>
        <begin position="124"/>
        <end position="133"/>
    </location>
</feature>
<dbReference type="GO" id="GO:0005634">
    <property type="term" value="C:nucleus"/>
    <property type="evidence" value="ECO:0007669"/>
    <property type="project" value="UniProtKB-SubCell"/>
</dbReference>
<feature type="region of interest" description="Disordered" evidence="11">
    <location>
        <begin position="689"/>
        <end position="717"/>
    </location>
</feature>
<feature type="domain" description="C2H2-type" evidence="12">
    <location>
        <begin position="494"/>
        <end position="521"/>
    </location>
</feature>
<reference evidence="13 14" key="1">
    <citation type="submission" date="2015-01" db="EMBL/GenBank/DDBJ databases">
        <title>Evolution of Trichinella species and genotypes.</title>
        <authorList>
            <person name="Korhonen P.K."/>
            <person name="Edoardo P."/>
            <person name="Giuseppe L.R."/>
            <person name="Gasser R.B."/>
        </authorList>
    </citation>
    <scope>NUCLEOTIDE SEQUENCE [LARGE SCALE GENOMIC DNA]</scope>
    <source>
        <strain evidence="13">ISS1029</strain>
    </source>
</reference>
<evidence type="ECO:0000256" key="8">
    <source>
        <dbReference type="ARBA" id="ARBA00023163"/>
    </source>
</evidence>
<dbReference type="OrthoDB" id="10018191at2759"/>
<feature type="domain" description="C2H2-type" evidence="12">
    <location>
        <begin position="522"/>
        <end position="549"/>
    </location>
</feature>
<protein>
    <submittedName>
        <fullName evidence="13">Early growth response protein 1</fullName>
    </submittedName>
</protein>
<gene>
    <name evidence="13" type="primary">egr1</name>
    <name evidence="13" type="ORF">T11_4407</name>
</gene>
<keyword evidence="2" id="KW-0479">Metal-binding</keyword>
<dbReference type="GO" id="GO:1990837">
    <property type="term" value="F:sequence-specific double-stranded DNA binding"/>
    <property type="evidence" value="ECO:0007669"/>
    <property type="project" value="UniProtKB-ARBA"/>
</dbReference>
<dbReference type="PROSITE" id="PS00028">
    <property type="entry name" value="ZINC_FINGER_C2H2_1"/>
    <property type="match status" value="3"/>
</dbReference>
<feature type="domain" description="C2H2-type" evidence="12">
    <location>
        <begin position="550"/>
        <end position="577"/>
    </location>
</feature>
<dbReference type="Gene3D" id="3.30.160.60">
    <property type="entry name" value="Classic Zinc Finger"/>
    <property type="match status" value="3"/>
</dbReference>
<accession>A0A0V1HZS9</accession>
<sequence>MAFSSYDQLNQKDYASADKIKVISNCAADFSHSTQQARQKKVPSRLNSFCASLEFQAVPPSGGNFNWSISTASPTGTCFLKLRHYADCDGLPELKLKSMSTAERSVRGTSSTVALKMPEVVVDVPEPPSSVESPDPPSPVVNDNKSDLLSVYSSSGYASSLCSSVNNSSWTVFREKKSSNSDLTDPDSDYKEDLPSPCLTFSPGPVSPFSDVDQFESTAGADRSRFSFDHAKTAALRGRSLSDSDCFVSGATSMAATSPGQNARKKKQQQQQQQQQQHHQHHEQQHHQQQHQRQQHQQQQQQQRHRQQRSHYASGTSLEPGPSCDRNYHEERKLPVEATPTHGTMLLAQTLSQRSSLTGYRFSFPSLFSPMSAAGVRIGGLPLQACFQAPAPTMTLTAPPVHVIAGIGDQFGPVAFYPARALAASPQPPPANKHDHCELVNSTPSCAYSCSICCQEFKSRARYLKHMEKSHQANSAGDSNEPPKPPKPTRTKSHLCSVCQKTFSRSDMLTRHMRLHTGVKPYSCRTCGQLFSRSDHLSTHKRTHTGEKPYQCPVCPYAASRRDLITRHARTHNNPTRGSHNQRVNRRPRSGPANPAVEPAPAVVPVAAAAVDDALNPAVEPTAGQASNPANAQVLSLMDPRLRSLFYYPSPEATYNFLAPVPLTVHSLSPVEHGITTLASSISAINVRSPRPEATPEGATASSSAAADEQDQLLLPP</sequence>
<feature type="compositionally biased region" description="Polar residues" evidence="11">
    <location>
        <begin position="252"/>
        <end position="261"/>
    </location>
</feature>
<dbReference type="AlphaFoldDB" id="A0A0V1HZS9"/>
<dbReference type="FunFam" id="3.30.160.60:FF:000395">
    <property type="entry name" value="zinc finger protein 513"/>
    <property type="match status" value="1"/>
</dbReference>
<evidence type="ECO:0000256" key="2">
    <source>
        <dbReference type="ARBA" id="ARBA00022723"/>
    </source>
</evidence>
<keyword evidence="7" id="KW-0238">DNA-binding</keyword>
<keyword evidence="3" id="KW-0677">Repeat</keyword>
<evidence type="ECO:0000313" key="13">
    <source>
        <dbReference type="EMBL" id="KRZ15538.1"/>
    </source>
</evidence>
<keyword evidence="9" id="KW-0539">Nucleus</keyword>
<evidence type="ECO:0000256" key="11">
    <source>
        <dbReference type="SAM" id="MobiDB-lite"/>
    </source>
</evidence>
<dbReference type="FunFam" id="3.30.160.60:FF:000787">
    <property type="entry name" value="Zinc finger protein 784"/>
    <property type="match status" value="1"/>
</dbReference>
<dbReference type="SMART" id="SM00355">
    <property type="entry name" value="ZnF_C2H2"/>
    <property type="match status" value="4"/>
</dbReference>
<evidence type="ECO:0000256" key="3">
    <source>
        <dbReference type="ARBA" id="ARBA00022737"/>
    </source>
</evidence>
<feature type="region of interest" description="Disordered" evidence="11">
    <location>
        <begin position="252"/>
        <end position="328"/>
    </location>
</feature>
<feature type="region of interest" description="Disordered" evidence="11">
    <location>
        <begin position="468"/>
        <end position="492"/>
    </location>
</feature>
<evidence type="ECO:0000313" key="14">
    <source>
        <dbReference type="Proteomes" id="UP000055024"/>
    </source>
</evidence>
<feature type="domain" description="C2H2-type" evidence="12">
    <location>
        <begin position="448"/>
        <end position="476"/>
    </location>
</feature>
<evidence type="ECO:0000256" key="6">
    <source>
        <dbReference type="ARBA" id="ARBA00023015"/>
    </source>
</evidence>
<organism evidence="13 14">
    <name type="scientific">Trichinella zimbabwensis</name>
    <dbReference type="NCBI Taxonomy" id="268475"/>
    <lineage>
        <taxon>Eukaryota</taxon>
        <taxon>Metazoa</taxon>
        <taxon>Ecdysozoa</taxon>
        <taxon>Nematoda</taxon>
        <taxon>Enoplea</taxon>
        <taxon>Dorylaimia</taxon>
        <taxon>Trichinellida</taxon>
        <taxon>Trichinellidae</taxon>
        <taxon>Trichinella</taxon>
    </lineage>
</organism>
<dbReference type="SUPFAM" id="SSF57667">
    <property type="entry name" value="beta-beta-alpha zinc fingers"/>
    <property type="match status" value="2"/>
</dbReference>
<dbReference type="PANTHER" id="PTHR24394">
    <property type="entry name" value="ZINC FINGER PROTEIN"/>
    <property type="match status" value="1"/>
</dbReference>
<dbReference type="FunFam" id="3.30.160.60:FF:000303">
    <property type="entry name" value="Zinc finger protein 41"/>
    <property type="match status" value="1"/>
</dbReference>
<dbReference type="PROSITE" id="PS50157">
    <property type="entry name" value="ZINC_FINGER_C2H2_2"/>
    <property type="match status" value="4"/>
</dbReference>
<evidence type="ECO:0000256" key="1">
    <source>
        <dbReference type="ARBA" id="ARBA00004123"/>
    </source>
</evidence>
<comment type="subcellular location">
    <subcellularLocation>
        <location evidence="1">Nucleus</location>
    </subcellularLocation>
</comment>
<proteinExistence type="predicted"/>
<evidence type="ECO:0000256" key="10">
    <source>
        <dbReference type="PROSITE-ProRule" id="PRU00042"/>
    </source>
</evidence>
<name>A0A0V1HZS9_9BILA</name>
<dbReference type="PANTHER" id="PTHR24394:SF48">
    <property type="entry name" value="ZINC FINGER PROTEIN 771"/>
    <property type="match status" value="1"/>
</dbReference>
<dbReference type="EMBL" id="JYDP01000017">
    <property type="protein sequence ID" value="KRZ15538.1"/>
    <property type="molecule type" value="Genomic_DNA"/>
</dbReference>
<keyword evidence="6" id="KW-0805">Transcription regulation</keyword>
<evidence type="ECO:0000259" key="12">
    <source>
        <dbReference type="PROSITE" id="PS50157"/>
    </source>
</evidence>
<comment type="caution">
    <text evidence="13">The sequence shown here is derived from an EMBL/GenBank/DDBJ whole genome shotgun (WGS) entry which is preliminary data.</text>
</comment>
<evidence type="ECO:0000256" key="7">
    <source>
        <dbReference type="ARBA" id="ARBA00023125"/>
    </source>
</evidence>
<dbReference type="STRING" id="268475.A0A0V1HZS9"/>